<reference evidence="1 2" key="1">
    <citation type="journal article" date="2018" name="Sci. Rep.">
        <title>Genomic signatures of local adaptation to the degree of environmental predictability in rotifers.</title>
        <authorList>
            <person name="Franch-Gras L."/>
            <person name="Hahn C."/>
            <person name="Garcia-Roger E.M."/>
            <person name="Carmona M.J."/>
            <person name="Serra M."/>
            <person name="Gomez A."/>
        </authorList>
    </citation>
    <scope>NUCLEOTIDE SEQUENCE [LARGE SCALE GENOMIC DNA]</scope>
    <source>
        <strain evidence="1">HYR1</strain>
    </source>
</reference>
<dbReference type="AlphaFoldDB" id="A0A3M7RLM9"/>
<protein>
    <submittedName>
        <fullName evidence="1">Uncharacterized protein</fullName>
    </submittedName>
</protein>
<dbReference type="EMBL" id="REGN01003146">
    <property type="protein sequence ID" value="RNA24297.1"/>
    <property type="molecule type" value="Genomic_DNA"/>
</dbReference>
<evidence type="ECO:0000313" key="2">
    <source>
        <dbReference type="Proteomes" id="UP000276133"/>
    </source>
</evidence>
<proteinExistence type="predicted"/>
<accession>A0A3M7RLM9</accession>
<sequence>MHSHAPKPTNLETKEKRRLIEESTKDCSEVKANVTPRQILSGLINQIKDPDAIAMMPSYDSDRQCIQRTRSECPSEPDCLKTIDIPTNLKETLTDNEGNTENFLLHDSGIDDQNRFFIYSTKKNLKLLENSDIFADRTFNIAPTNFVQVYSLHTLVDGICLPFVFCLLPHKTEAI</sequence>
<keyword evidence="2" id="KW-1185">Reference proteome</keyword>
<name>A0A3M7RLM9_BRAPC</name>
<dbReference type="OrthoDB" id="6380094at2759"/>
<evidence type="ECO:0000313" key="1">
    <source>
        <dbReference type="EMBL" id="RNA24297.1"/>
    </source>
</evidence>
<dbReference type="STRING" id="10195.A0A3M7RLM9"/>
<organism evidence="1 2">
    <name type="scientific">Brachionus plicatilis</name>
    <name type="common">Marine rotifer</name>
    <name type="synonym">Brachionus muelleri</name>
    <dbReference type="NCBI Taxonomy" id="10195"/>
    <lineage>
        <taxon>Eukaryota</taxon>
        <taxon>Metazoa</taxon>
        <taxon>Spiralia</taxon>
        <taxon>Gnathifera</taxon>
        <taxon>Rotifera</taxon>
        <taxon>Eurotatoria</taxon>
        <taxon>Monogononta</taxon>
        <taxon>Pseudotrocha</taxon>
        <taxon>Ploima</taxon>
        <taxon>Brachionidae</taxon>
        <taxon>Brachionus</taxon>
    </lineage>
</organism>
<comment type="caution">
    <text evidence="1">The sequence shown here is derived from an EMBL/GenBank/DDBJ whole genome shotgun (WGS) entry which is preliminary data.</text>
</comment>
<dbReference type="Proteomes" id="UP000276133">
    <property type="component" value="Unassembled WGS sequence"/>
</dbReference>
<gene>
    <name evidence="1" type="ORF">BpHYR1_014370</name>
</gene>